<accession>A0A2U0UK01</accession>
<reference evidence="1 2" key="1">
    <citation type="submission" date="2018-05" db="EMBL/GenBank/DDBJ databases">
        <title>Genomic Encyclopedia of Type Strains, Phase IV (KMG-IV): sequencing the most valuable type-strain genomes for metagenomic binning, comparative biology and taxonomic classification.</title>
        <authorList>
            <person name="Goeker M."/>
        </authorList>
    </citation>
    <scope>NUCLEOTIDE SEQUENCE [LARGE SCALE GENOMIC DNA]</scope>
    <source>
        <strain evidence="1 2">DSM 100333</strain>
    </source>
</reference>
<dbReference type="EMBL" id="QENY01000003">
    <property type="protein sequence ID" value="PVX57980.1"/>
    <property type="molecule type" value="Genomic_DNA"/>
</dbReference>
<keyword evidence="2" id="KW-1185">Reference proteome</keyword>
<evidence type="ECO:0000313" key="1">
    <source>
        <dbReference type="EMBL" id="PVX57980.1"/>
    </source>
</evidence>
<proteinExistence type="predicted"/>
<dbReference type="Proteomes" id="UP000245870">
    <property type="component" value="Unassembled WGS sequence"/>
</dbReference>
<name>A0A2U0UK01_9BACT</name>
<comment type="caution">
    <text evidence="1">The sequence shown here is derived from an EMBL/GenBank/DDBJ whole genome shotgun (WGS) entry which is preliminary data.</text>
</comment>
<gene>
    <name evidence="1" type="ORF">C7379_103103</name>
</gene>
<evidence type="ECO:0000313" key="2">
    <source>
        <dbReference type="Proteomes" id="UP000245870"/>
    </source>
</evidence>
<sequence>MPIRTPKEKNFDCLYTGKSTKYCLTSNYQNAEIWAYLRTKRQRLANTRNMSVALSRNFEINKKVIHSFQHAVAQA</sequence>
<organism evidence="1 2">
    <name type="scientific">Hallella colorans</name>
    <dbReference type="NCBI Taxonomy" id="1703337"/>
    <lineage>
        <taxon>Bacteria</taxon>
        <taxon>Pseudomonadati</taxon>
        <taxon>Bacteroidota</taxon>
        <taxon>Bacteroidia</taxon>
        <taxon>Bacteroidales</taxon>
        <taxon>Prevotellaceae</taxon>
        <taxon>Hallella</taxon>
    </lineage>
</organism>
<protein>
    <submittedName>
        <fullName evidence="1">Uncharacterized protein</fullName>
    </submittedName>
</protein>
<dbReference type="AlphaFoldDB" id="A0A2U0UK01"/>